<evidence type="ECO:0000313" key="2">
    <source>
        <dbReference type="EMBL" id="AVY93174.1"/>
    </source>
</evidence>
<dbReference type="EMBL" id="CP028519">
    <property type="protein sequence ID" value="AVY93174.1"/>
    <property type="molecule type" value="Genomic_DNA"/>
</dbReference>
<dbReference type="Pfam" id="PF00535">
    <property type="entry name" value="Glycos_transf_2"/>
    <property type="match status" value="1"/>
</dbReference>
<dbReference type="Gene3D" id="3.90.550.10">
    <property type="entry name" value="Spore Coat Polysaccharide Biosynthesis Protein SpsA, Chain A"/>
    <property type="match status" value="1"/>
</dbReference>
<dbReference type="KEGG" id="maer:DAI18_03315"/>
<dbReference type="AlphaFoldDB" id="A0A2S0P6Y7"/>
<evidence type="ECO:0000313" key="3">
    <source>
        <dbReference type="Proteomes" id="UP000244173"/>
    </source>
</evidence>
<accession>A0A2S0P6Y7</accession>
<evidence type="ECO:0000259" key="1">
    <source>
        <dbReference type="Pfam" id="PF00535"/>
    </source>
</evidence>
<dbReference type="InterPro" id="IPR001173">
    <property type="entry name" value="Glyco_trans_2-like"/>
</dbReference>
<organism evidence="2 3">
    <name type="scientific">Microvirgula aerodenitrificans</name>
    <dbReference type="NCBI Taxonomy" id="57480"/>
    <lineage>
        <taxon>Bacteria</taxon>
        <taxon>Pseudomonadati</taxon>
        <taxon>Pseudomonadota</taxon>
        <taxon>Betaproteobacteria</taxon>
        <taxon>Neisseriales</taxon>
        <taxon>Aquaspirillaceae</taxon>
        <taxon>Microvirgula</taxon>
    </lineage>
</organism>
<dbReference type="InterPro" id="IPR029044">
    <property type="entry name" value="Nucleotide-diphossugar_trans"/>
</dbReference>
<proteinExistence type="predicted"/>
<name>A0A2S0P6Y7_9NEIS</name>
<gene>
    <name evidence="2" type="ORF">DAI18_03315</name>
</gene>
<dbReference type="SUPFAM" id="SSF53448">
    <property type="entry name" value="Nucleotide-diphospho-sugar transferases"/>
    <property type="match status" value="1"/>
</dbReference>
<keyword evidence="3" id="KW-1185">Reference proteome</keyword>
<reference evidence="2 3" key="1">
    <citation type="submission" date="2018-04" db="EMBL/GenBank/DDBJ databases">
        <title>Denitrifier Microvirgula.</title>
        <authorList>
            <person name="Anderson E."/>
            <person name="Jang J."/>
            <person name="Ishii S."/>
        </authorList>
    </citation>
    <scope>NUCLEOTIDE SEQUENCE [LARGE SCALE GENOMIC DNA]</scope>
    <source>
        <strain evidence="2 3">BE2.4</strain>
    </source>
</reference>
<protein>
    <recommendedName>
        <fullName evidence="1">Glycosyltransferase 2-like domain-containing protein</fullName>
    </recommendedName>
</protein>
<dbReference type="CDD" id="cd00761">
    <property type="entry name" value="Glyco_tranf_GTA_type"/>
    <property type="match status" value="1"/>
</dbReference>
<sequence>MRRPLSGAAPDKDPHPMAVLQICIPTFERREHLMNTLTYLDSELQGDLHDFISVRILDNGSGYDIRDAVQSRFPYVQVDVNPENIGAPSSVVRLVREGQTEYVMVLGDDDDYRPGLLSAIRELLVRQQPDYIFLNHRAVWHDGRLALPTQLPPGEINSLLDIFNYTGPCMMFLGANVYRRAKAIEALDCYGDDLAKAHTLPLYLSLYCGHPDNNVVIEPATFIDNIWGRDSYSQVKTRVFAKDVQEELIRSARFGYDPHAIMVAIMCNRVYRPHYDVAPSDWLKAFA</sequence>
<feature type="domain" description="Glycosyltransferase 2-like" evidence="1">
    <location>
        <begin position="22"/>
        <end position="148"/>
    </location>
</feature>
<dbReference type="Proteomes" id="UP000244173">
    <property type="component" value="Chromosome"/>
</dbReference>